<protein>
    <submittedName>
        <fullName evidence="4">Peroxisomal multifunctional enzyme type 2-like Protein</fullName>
    </submittedName>
</protein>
<evidence type="ECO:0000313" key="4">
    <source>
        <dbReference type="EMBL" id="EFA05018.2"/>
    </source>
</evidence>
<dbReference type="PANTHER" id="PTHR43115:SF4">
    <property type="entry name" value="DEHYDROGENASE_REDUCTASE SDR FAMILY MEMBER 11"/>
    <property type="match status" value="1"/>
</dbReference>
<dbReference type="AlphaFoldDB" id="D2A5V7"/>
<dbReference type="EMBL" id="KQ971345">
    <property type="protein sequence ID" value="EFA05018.2"/>
    <property type="molecule type" value="Genomic_DNA"/>
</dbReference>
<evidence type="ECO:0000256" key="1">
    <source>
        <dbReference type="ARBA" id="ARBA00006484"/>
    </source>
</evidence>
<keyword evidence="5" id="KW-1185">Reference proteome</keyword>
<dbReference type="Pfam" id="PF00106">
    <property type="entry name" value="adh_short"/>
    <property type="match status" value="1"/>
</dbReference>
<dbReference type="SUPFAM" id="SSF51735">
    <property type="entry name" value="NAD(P)-binding Rossmann-fold domains"/>
    <property type="match status" value="1"/>
</dbReference>
<dbReference type="HOGENOM" id="CLU_010194_2_10_1"/>
<evidence type="ECO:0000256" key="2">
    <source>
        <dbReference type="ARBA" id="ARBA00023002"/>
    </source>
</evidence>
<dbReference type="Gene3D" id="3.40.50.720">
    <property type="entry name" value="NAD(P)-binding Rossmann-like Domain"/>
    <property type="match status" value="1"/>
</dbReference>
<gene>
    <name evidence="4" type="primary">AUGUSTUS-3.0.2_15101</name>
    <name evidence="4" type="ORF">TcasGA2_TC015101</name>
</gene>
<evidence type="ECO:0000256" key="3">
    <source>
        <dbReference type="RuleBase" id="RU000363"/>
    </source>
</evidence>
<dbReference type="InterPro" id="IPR036291">
    <property type="entry name" value="NAD(P)-bd_dom_sf"/>
</dbReference>
<dbReference type="STRING" id="7070.D2A5V7"/>
<dbReference type="InParanoid" id="D2A5V7"/>
<dbReference type="PRINTS" id="PR00080">
    <property type="entry name" value="SDRFAMILY"/>
</dbReference>
<reference evidence="4 5" key="1">
    <citation type="journal article" date="2008" name="Nature">
        <title>The genome of the model beetle and pest Tribolium castaneum.</title>
        <authorList>
            <consortium name="Tribolium Genome Sequencing Consortium"/>
            <person name="Richards S."/>
            <person name="Gibbs R.A."/>
            <person name="Weinstock G.M."/>
            <person name="Brown S.J."/>
            <person name="Denell R."/>
            <person name="Beeman R.W."/>
            <person name="Gibbs R."/>
            <person name="Beeman R.W."/>
            <person name="Brown S.J."/>
            <person name="Bucher G."/>
            <person name="Friedrich M."/>
            <person name="Grimmelikhuijzen C.J."/>
            <person name="Klingler M."/>
            <person name="Lorenzen M."/>
            <person name="Richards S."/>
            <person name="Roth S."/>
            <person name="Schroder R."/>
            <person name="Tautz D."/>
            <person name="Zdobnov E.M."/>
            <person name="Muzny D."/>
            <person name="Gibbs R.A."/>
            <person name="Weinstock G.M."/>
            <person name="Attaway T."/>
            <person name="Bell S."/>
            <person name="Buhay C.J."/>
            <person name="Chandrabose M.N."/>
            <person name="Chavez D."/>
            <person name="Clerk-Blankenburg K.P."/>
            <person name="Cree A."/>
            <person name="Dao M."/>
            <person name="Davis C."/>
            <person name="Chacko J."/>
            <person name="Dinh H."/>
            <person name="Dugan-Rocha S."/>
            <person name="Fowler G."/>
            <person name="Garner T.T."/>
            <person name="Garnes J."/>
            <person name="Gnirke A."/>
            <person name="Hawes A."/>
            <person name="Hernandez J."/>
            <person name="Hines S."/>
            <person name="Holder M."/>
            <person name="Hume J."/>
            <person name="Jhangiani S.N."/>
            <person name="Joshi V."/>
            <person name="Khan Z.M."/>
            <person name="Jackson L."/>
            <person name="Kovar C."/>
            <person name="Kowis A."/>
            <person name="Lee S."/>
            <person name="Lewis L.R."/>
            <person name="Margolis J."/>
            <person name="Morgan M."/>
            <person name="Nazareth L.V."/>
            <person name="Nguyen N."/>
            <person name="Okwuonu G."/>
            <person name="Parker D."/>
            <person name="Richards S."/>
            <person name="Ruiz S.J."/>
            <person name="Santibanez J."/>
            <person name="Savard J."/>
            <person name="Scherer S.E."/>
            <person name="Schneider B."/>
            <person name="Sodergren E."/>
            <person name="Tautz D."/>
            <person name="Vattahil S."/>
            <person name="Villasana D."/>
            <person name="White C.S."/>
            <person name="Wright R."/>
            <person name="Park Y."/>
            <person name="Beeman R.W."/>
            <person name="Lord J."/>
            <person name="Oppert B."/>
            <person name="Lorenzen M."/>
            <person name="Brown S."/>
            <person name="Wang L."/>
            <person name="Savard J."/>
            <person name="Tautz D."/>
            <person name="Richards S."/>
            <person name="Weinstock G."/>
            <person name="Gibbs R.A."/>
            <person name="Liu Y."/>
            <person name="Worley K."/>
            <person name="Weinstock G."/>
            <person name="Elsik C.G."/>
            <person name="Reese J.T."/>
            <person name="Elhaik E."/>
            <person name="Landan G."/>
            <person name="Graur D."/>
            <person name="Arensburger P."/>
            <person name="Atkinson P."/>
            <person name="Beeman R.W."/>
            <person name="Beidler J."/>
            <person name="Brown S.J."/>
            <person name="Demuth J.P."/>
            <person name="Drury D.W."/>
            <person name="Du Y.Z."/>
            <person name="Fujiwara H."/>
            <person name="Lorenzen M."/>
            <person name="Maselli V."/>
            <person name="Osanai M."/>
            <person name="Park Y."/>
            <person name="Robertson H.M."/>
            <person name="Tu Z."/>
            <person name="Wang J.J."/>
            <person name="Wang S."/>
            <person name="Richards S."/>
            <person name="Song H."/>
            <person name="Zhang L."/>
            <person name="Sodergren E."/>
            <person name="Werner D."/>
            <person name="Stanke M."/>
            <person name="Morgenstern B."/>
            <person name="Solovyev V."/>
            <person name="Kosarev P."/>
            <person name="Brown G."/>
            <person name="Chen H.C."/>
            <person name="Ermolaeva O."/>
            <person name="Hlavina W."/>
            <person name="Kapustin Y."/>
            <person name="Kiryutin B."/>
            <person name="Kitts P."/>
            <person name="Maglott D."/>
            <person name="Pruitt K."/>
            <person name="Sapojnikov V."/>
            <person name="Souvorov A."/>
            <person name="Mackey A.J."/>
            <person name="Waterhouse R.M."/>
            <person name="Wyder S."/>
            <person name="Zdobnov E.M."/>
            <person name="Zdobnov E.M."/>
            <person name="Wyder S."/>
            <person name="Kriventseva E.V."/>
            <person name="Kadowaki T."/>
            <person name="Bork P."/>
            <person name="Aranda M."/>
            <person name="Bao R."/>
            <person name="Beermann A."/>
            <person name="Berns N."/>
            <person name="Bolognesi R."/>
            <person name="Bonneton F."/>
            <person name="Bopp D."/>
            <person name="Brown S.J."/>
            <person name="Bucher G."/>
            <person name="Butts T."/>
            <person name="Chaumot A."/>
            <person name="Denell R.E."/>
            <person name="Ferrier D.E."/>
            <person name="Friedrich M."/>
            <person name="Gordon C.M."/>
            <person name="Jindra M."/>
            <person name="Klingler M."/>
            <person name="Lan Q."/>
            <person name="Lattorff H.M."/>
            <person name="Laudet V."/>
            <person name="von Levetsow C."/>
            <person name="Liu Z."/>
            <person name="Lutz R."/>
            <person name="Lynch J.A."/>
            <person name="da Fonseca R.N."/>
            <person name="Posnien N."/>
            <person name="Reuter R."/>
            <person name="Roth S."/>
            <person name="Savard J."/>
            <person name="Schinko J.B."/>
            <person name="Schmitt C."/>
            <person name="Schoppmeier M."/>
            <person name="Schroder R."/>
            <person name="Shippy T.D."/>
            <person name="Simonnet F."/>
            <person name="Marques-Souza H."/>
            <person name="Tautz D."/>
            <person name="Tomoyasu Y."/>
            <person name="Trauner J."/>
            <person name="Van der Zee M."/>
            <person name="Vervoort M."/>
            <person name="Wittkopp N."/>
            <person name="Wimmer E.A."/>
            <person name="Yang X."/>
            <person name="Jones A.K."/>
            <person name="Sattelle D.B."/>
            <person name="Ebert P.R."/>
            <person name="Nelson D."/>
            <person name="Scott J.G."/>
            <person name="Beeman R.W."/>
            <person name="Muthukrishnan S."/>
            <person name="Kramer K.J."/>
            <person name="Arakane Y."/>
            <person name="Beeman R.W."/>
            <person name="Zhu Q."/>
            <person name="Hogenkamp D."/>
            <person name="Dixit R."/>
            <person name="Oppert B."/>
            <person name="Jiang H."/>
            <person name="Zou Z."/>
            <person name="Marshall J."/>
            <person name="Elpidina E."/>
            <person name="Vinokurov K."/>
            <person name="Oppert C."/>
            <person name="Zou Z."/>
            <person name="Evans J."/>
            <person name="Lu Z."/>
            <person name="Zhao P."/>
            <person name="Sumathipala N."/>
            <person name="Altincicek B."/>
            <person name="Vilcinskas A."/>
            <person name="Williams M."/>
            <person name="Hultmark D."/>
            <person name="Hetru C."/>
            <person name="Jiang H."/>
            <person name="Grimmelikhuijzen C.J."/>
            <person name="Hauser F."/>
            <person name="Cazzamali G."/>
            <person name="Williamson M."/>
            <person name="Park Y."/>
            <person name="Li B."/>
            <person name="Tanaka Y."/>
            <person name="Predel R."/>
            <person name="Neupert S."/>
            <person name="Schachtner J."/>
            <person name="Verleyen P."/>
            <person name="Raible F."/>
            <person name="Bork P."/>
            <person name="Friedrich M."/>
            <person name="Walden K.K."/>
            <person name="Robertson H.M."/>
            <person name="Angeli S."/>
            <person name="Foret S."/>
            <person name="Bucher G."/>
            <person name="Schuetz S."/>
            <person name="Maleszka R."/>
            <person name="Wimmer E.A."/>
            <person name="Beeman R.W."/>
            <person name="Lorenzen M."/>
            <person name="Tomoyasu Y."/>
            <person name="Miller S.C."/>
            <person name="Grossmann D."/>
            <person name="Bucher G."/>
        </authorList>
    </citation>
    <scope>NUCLEOTIDE SEQUENCE [LARGE SCALE GENOMIC DNA]</scope>
    <source>
        <strain evidence="4 5">Georgia GA2</strain>
    </source>
</reference>
<dbReference type="InterPro" id="IPR002347">
    <property type="entry name" value="SDR_fam"/>
</dbReference>
<dbReference type="Proteomes" id="UP000007266">
    <property type="component" value="Linkage group 6"/>
</dbReference>
<evidence type="ECO:0000313" key="5">
    <source>
        <dbReference type="Proteomes" id="UP000007266"/>
    </source>
</evidence>
<proteinExistence type="inferred from homology"/>
<accession>D2A5V7</accession>
<sequence>MKLSFEFFYITESSCHAPDLLNFSGRKMERWEGKVAIVTGASIGTGPTLMKALAEKGMKVVGLARLTHRIQDLGSTLTNACGQILALKCDITKDEDVVKTFNYILEKLGPVQVLINNASLSRSTTLIDGAAKEWRRVFDVNVMALCICTREAVKIMRRCNVAGHVIHMNSIAGHIVPNMAEPSLNVYPASKFAVTALTESLRQELRTTRSLVKVTSISPGLVRDLEDENDSKNFDIPALKPEDIADAILYVLATGPHVQVHELTIHPLGELF</sequence>
<comment type="similarity">
    <text evidence="1 3">Belongs to the short-chain dehydrogenases/reductases (SDR) family.</text>
</comment>
<dbReference type="GO" id="GO:0016616">
    <property type="term" value="F:oxidoreductase activity, acting on the CH-OH group of donors, NAD or NADP as acceptor"/>
    <property type="evidence" value="ECO:0007669"/>
    <property type="project" value="UniProtKB-ARBA"/>
</dbReference>
<name>D2A5V7_TRICA</name>
<keyword evidence="2" id="KW-0560">Oxidoreductase</keyword>
<reference evidence="4 5" key="2">
    <citation type="journal article" date="2010" name="Nucleic Acids Res.">
        <title>BeetleBase in 2010: revisions to provide comprehensive genomic information for Tribolium castaneum.</title>
        <authorList>
            <person name="Kim H.S."/>
            <person name="Murphy T."/>
            <person name="Xia J."/>
            <person name="Caragea D."/>
            <person name="Park Y."/>
            <person name="Beeman R.W."/>
            <person name="Lorenzen M.D."/>
            <person name="Butcher S."/>
            <person name="Manak J.R."/>
            <person name="Brown S.J."/>
        </authorList>
    </citation>
    <scope>GENOME REANNOTATION</scope>
    <source>
        <strain evidence="4 5">Georgia GA2</strain>
    </source>
</reference>
<dbReference type="PRINTS" id="PR00081">
    <property type="entry name" value="GDHRDH"/>
</dbReference>
<dbReference type="PANTHER" id="PTHR43115">
    <property type="entry name" value="DEHYDROGENASE/REDUCTASE SDR FAMILY MEMBER 11"/>
    <property type="match status" value="1"/>
</dbReference>
<dbReference type="FunFam" id="3.40.50.720:FF:000047">
    <property type="entry name" value="NADP-dependent L-serine/L-allo-threonine dehydrogenase"/>
    <property type="match status" value="1"/>
</dbReference>
<organism evidence="4 5">
    <name type="scientific">Tribolium castaneum</name>
    <name type="common">Red flour beetle</name>
    <dbReference type="NCBI Taxonomy" id="7070"/>
    <lineage>
        <taxon>Eukaryota</taxon>
        <taxon>Metazoa</taxon>
        <taxon>Ecdysozoa</taxon>
        <taxon>Arthropoda</taxon>
        <taxon>Hexapoda</taxon>
        <taxon>Insecta</taxon>
        <taxon>Pterygota</taxon>
        <taxon>Neoptera</taxon>
        <taxon>Endopterygota</taxon>
        <taxon>Coleoptera</taxon>
        <taxon>Polyphaga</taxon>
        <taxon>Cucujiformia</taxon>
        <taxon>Tenebrionidae</taxon>
        <taxon>Tenebrionidae incertae sedis</taxon>
        <taxon>Tribolium</taxon>
    </lineage>
</organism>
<dbReference type="OMA" id="NDFRDAN"/>